<dbReference type="Proteomes" id="UP000019489">
    <property type="component" value="Unassembled WGS sequence"/>
</dbReference>
<feature type="region of interest" description="Disordered" evidence="1">
    <location>
        <begin position="69"/>
        <end position="93"/>
    </location>
</feature>
<reference evidence="2 3" key="1">
    <citation type="submission" date="2013-08" db="EMBL/GenBank/DDBJ databases">
        <title>Intrasporangium oryzae NRRL B-24470.</title>
        <authorList>
            <person name="Liu H."/>
            <person name="Wang G."/>
        </authorList>
    </citation>
    <scope>NUCLEOTIDE SEQUENCE [LARGE SCALE GENOMIC DNA]</scope>
    <source>
        <strain evidence="2 3">NRRL B-24470</strain>
    </source>
</reference>
<evidence type="ECO:0000256" key="1">
    <source>
        <dbReference type="SAM" id="MobiDB-lite"/>
    </source>
</evidence>
<dbReference type="AlphaFoldDB" id="W9G7P8"/>
<protein>
    <submittedName>
        <fullName evidence="2">Uncharacterized protein</fullName>
    </submittedName>
</protein>
<proteinExistence type="predicted"/>
<comment type="caution">
    <text evidence="2">The sequence shown here is derived from an EMBL/GenBank/DDBJ whole genome shotgun (WGS) entry which is preliminary data.</text>
</comment>
<dbReference type="STRING" id="1386089.N865_00395"/>
<evidence type="ECO:0000313" key="3">
    <source>
        <dbReference type="Proteomes" id="UP000019489"/>
    </source>
</evidence>
<dbReference type="EMBL" id="AWSA01000013">
    <property type="protein sequence ID" value="EWT02216.1"/>
    <property type="molecule type" value="Genomic_DNA"/>
</dbReference>
<sequence length="93" mass="9945">MVETLRADASDDGLAAAQEAYLAELADDVSMSLHERLHVGYAVCPARDEWPGSAVTWREGRGLRPTPGLLMAASPSCPPDEKRVARGGHRMSG</sequence>
<evidence type="ECO:0000313" key="2">
    <source>
        <dbReference type="EMBL" id="EWT02216.1"/>
    </source>
</evidence>
<accession>W9G7P8</accession>
<organism evidence="2 3">
    <name type="scientific">Intrasporangium oryzae NRRL B-24470</name>
    <dbReference type="NCBI Taxonomy" id="1386089"/>
    <lineage>
        <taxon>Bacteria</taxon>
        <taxon>Bacillati</taxon>
        <taxon>Actinomycetota</taxon>
        <taxon>Actinomycetes</taxon>
        <taxon>Micrococcales</taxon>
        <taxon>Intrasporangiaceae</taxon>
        <taxon>Intrasporangium</taxon>
    </lineage>
</organism>
<keyword evidence="3" id="KW-1185">Reference proteome</keyword>
<name>W9G7P8_9MICO</name>
<gene>
    <name evidence="2" type="ORF">N865_00395</name>
</gene>